<dbReference type="RefSeq" id="WP_340294410.1">
    <property type="nucleotide sequence ID" value="NZ_JBBEOI010000157.1"/>
</dbReference>
<proteinExistence type="predicted"/>
<reference evidence="4" key="1">
    <citation type="journal article" date="2019" name="Int. J. Syst. Evol. Microbiol.">
        <title>The Global Catalogue of Microorganisms (GCM) 10K type strain sequencing project: providing services to taxonomists for standard genome sequencing and annotation.</title>
        <authorList>
            <consortium name="The Broad Institute Genomics Platform"/>
            <consortium name="The Broad Institute Genome Sequencing Center for Infectious Disease"/>
            <person name="Wu L."/>
            <person name="Ma J."/>
        </authorList>
    </citation>
    <scope>NUCLEOTIDE SEQUENCE [LARGE SCALE GENOMIC DNA]</scope>
    <source>
        <strain evidence="4">NCAIM B.02333</strain>
    </source>
</reference>
<dbReference type="EMBL" id="JBHRWW010000015">
    <property type="protein sequence ID" value="MFC3689998.1"/>
    <property type="molecule type" value="Genomic_DNA"/>
</dbReference>
<dbReference type="Proteomes" id="UP001595685">
    <property type="component" value="Unassembled WGS sequence"/>
</dbReference>
<keyword evidence="1" id="KW-0732">Signal</keyword>
<protein>
    <submittedName>
        <fullName evidence="3">DUF305 domain-containing protein</fullName>
    </submittedName>
</protein>
<comment type="caution">
    <text evidence="3">The sequence shown here is derived from an EMBL/GenBank/DDBJ whole genome shotgun (WGS) entry which is preliminary data.</text>
</comment>
<organism evidence="3 4">
    <name type="scientific">Aquipuribacter hungaricus</name>
    <dbReference type="NCBI Taxonomy" id="545624"/>
    <lineage>
        <taxon>Bacteria</taxon>
        <taxon>Bacillati</taxon>
        <taxon>Actinomycetota</taxon>
        <taxon>Actinomycetes</taxon>
        <taxon>Micrococcales</taxon>
        <taxon>Intrasporangiaceae</taxon>
        <taxon>Aquipuribacter</taxon>
    </lineage>
</organism>
<dbReference type="Pfam" id="PF03713">
    <property type="entry name" value="DUF305"/>
    <property type="match status" value="1"/>
</dbReference>
<evidence type="ECO:0000313" key="3">
    <source>
        <dbReference type="EMBL" id="MFC3689998.1"/>
    </source>
</evidence>
<keyword evidence="4" id="KW-1185">Reference proteome</keyword>
<feature type="domain" description="DUF305" evidence="2">
    <location>
        <begin position="76"/>
        <end position="220"/>
    </location>
</feature>
<sequence length="224" mass="23456">MPTRRTAALGALVLAATLAGCSSDATEAVAPPSASAGFTAGEVPVLVPGSPGEPTTTLAPGEEGEVANPAVYSDADVAFVMDMVPHHTQALRLAELAPDRARDPRVLAVAERIAAGQGPEIEVMQAWLQTQGLPPADEEGDHTDHQGMPGMTTDEQMLRLVAAEDGEFDRMFLELMTTHHEGAIQMAQDAVDARNPVVTEMVDEVVASQGAEIDRMQQVLAGLG</sequence>
<dbReference type="InterPro" id="IPR005183">
    <property type="entry name" value="DUF305_CopM-like"/>
</dbReference>
<dbReference type="PROSITE" id="PS51257">
    <property type="entry name" value="PROKAR_LIPOPROTEIN"/>
    <property type="match status" value="1"/>
</dbReference>
<feature type="signal peptide" evidence="1">
    <location>
        <begin position="1"/>
        <end position="27"/>
    </location>
</feature>
<evidence type="ECO:0000256" key="1">
    <source>
        <dbReference type="SAM" id="SignalP"/>
    </source>
</evidence>
<evidence type="ECO:0000313" key="4">
    <source>
        <dbReference type="Proteomes" id="UP001595685"/>
    </source>
</evidence>
<evidence type="ECO:0000259" key="2">
    <source>
        <dbReference type="Pfam" id="PF03713"/>
    </source>
</evidence>
<dbReference type="PANTHER" id="PTHR36933:SF1">
    <property type="entry name" value="SLL0788 PROTEIN"/>
    <property type="match status" value="1"/>
</dbReference>
<dbReference type="Gene3D" id="1.20.1260.10">
    <property type="match status" value="1"/>
</dbReference>
<dbReference type="PANTHER" id="PTHR36933">
    <property type="entry name" value="SLL0788 PROTEIN"/>
    <property type="match status" value="1"/>
</dbReference>
<feature type="chain" id="PRO_5045219706" evidence="1">
    <location>
        <begin position="28"/>
        <end position="224"/>
    </location>
</feature>
<dbReference type="InterPro" id="IPR012347">
    <property type="entry name" value="Ferritin-like"/>
</dbReference>
<accession>A0ABV7WN59</accession>
<name>A0ABV7WN59_9MICO</name>
<gene>
    <name evidence="3" type="ORF">ACFOLH_16745</name>
</gene>